<evidence type="ECO:0000313" key="2">
    <source>
        <dbReference type="EMBL" id="MFC4718494.1"/>
    </source>
</evidence>
<accession>A0ABV9MTY6</accession>
<evidence type="ECO:0000313" key="3">
    <source>
        <dbReference type="Proteomes" id="UP001595969"/>
    </source>
</evidence>
<keyword evidence="3" id="KW-1185">Reference proteome</keyword>
<dbReference type="RefSeq" id="WP_204654039.1">
    <property type="nucleotide sequence ID" value="NZ_JAFBFD010000018.1"/>
</dbReference>
<dbReference type="PANTHER" id="PTHR43649:SF33">
    <property type="entry name" value="POLYGALACTURONAN_RHAMNOGALACTURONAN-BINDING PROTEIN YTCQ"/>
    <property type="match status" value="1"/>
</dbReference>
<name>A0ABV9MTY6_9ENTE</name>
<dbReference type="Gene3D" id="3.40.190.10">
    <property type="entry name" value="Periplasmic binding protein-like II"/>
    <property type="match status" value="2"/>
</dbReference>
<dbReference type="Proteomes" id="UP001595969">
    <property type="component" value="Unassembled WGS sequence"/>
</dbReference>
<dbReference type="InterPro" id="IPR050490">
    <property type="entry name" value="Bact_solute-bd_prot1"/>
</dbReference>
<reference evidence="3" key="1">
    <citation type="journal article" date="2019" name="Int. J. Syst. Evol. Microbiol.">
        <title>The Global Catalogue of Microorganisms (GCM) 10K type strain sequencing project: providing services to taxonomists for standard genome sequencing and annotation.</title>
        <authorList>
            <consortium name="The Broad Institute Genomics Platform"/>
            <consortium name="The Broad Institute Genome Sequencing Center for Infectious Disease"/>
            <person name="Wu L."/>
            <person name="Ma J."/>
        </authorList>
    </citation>
    <scope>NUCLEOTIDE SEQUENCE [LARGE SCALE GENOMIC DNA]</scope>
    <source>
        <strain evidence="3">CGMCC 1.19032</strain>
    </source>
</reference>
<gene>
    <name evidence="2" type="ORF">ACFO5I_01865</name>
</gene>
<dbReference type="PANTHER" id="PTHR43649">
    <property type="entry name" value="ARABINOSE-BINDING PROTEIN-RELATED"/>
    <property type="match status" value="1"/>
</dbReference>
<evidence type="ECO:0000256" key="1">
    <source>
        <dbReference type="ARBA" id="ARBA00022729"/>
    </source>
</evidence>
<comment type="caution">
    <text evidence="2">The sequence shown here is derived from an EMBL/GenBank/DDBJ whole genome shotgun (WGS) entry which is preliminary data.</text>
</comment>
<keyword evidence="1" id="KW-0732">Signal</keyword>
<dbReference type="EMBL" id="JBHSGS010000010">
    <property type="protein sequence ID" value="MFC4718494.1"/>
    <property type="molecule type" value="Genomic_DNA"/>
</dbReference>
<protein>
    <submittedName>
        <fullName evidence="2">Extracellular solute-binding protein</fullName>
    </submittedName>
</protein>
<proteinExistence type="predicted"/>
<dbReference type="SUPFAM" id="SSF53850">
    <property type="entry name" value="Periplasmic binding protein-like II"/>
    <property type="match status" value="1"/>
</dbReference>
<dbReference type="PROSITE" id="PS51257">
    <property type="entry name" value="PROKAR_LIPOPROTEIN"/>
    <property type="match status" value="1"/>
</dbReference>
<sequence>MKLRNKLIFGLGILLFGTLLGACSSGSTTNGSDSGESKVKLNTESQFPIIADGEELTLSIMAPGMGLAEWKDMPTLQDYMKKTGITTTYNTPPNADFSTKLNLAFAANDLSDIIYGASSNALTSAMEIDYGAQGTLVALEEYITPEIMPNFTKLAEEDPAILKSITTPDGHIYSLPMIARNATAIWYQQPMWYNGEWLDALGVTELPKTTDELYDLLVRFRDEDPNGNGKNDEIPLTDVEMDGTRLWLMGAFGIKTRGIQENDGVVSYTPISENYKGFLQYMNKLYKEGLLDKEVYSQSGDQKKAKGQDNRLGLFNDYYSFFTTGRSEHEAMNDPLFQPLTSEYSKEAVIAGSPRLSRAAFAITKQNPSVEASLRWVDYFYSVEGIKYLEQGPEGVLWESAKNSAGEEVRVYTDQVDLNDTESFRGKITPAFGLVTPNIVVDNEGEYLIRKDANDEPDTAFNEWVAKETQEKMDPAAEVPFPLLYLTKEENDKVSANATDLSTYAKEMEAKFITGVTSFDEWDKYVKTIESMGVEDYVATYQAAYDRWAKN</sequence>
<organism evidence="2 3">
    <name type="scientific">Enterococcus lemanii</name>
    <dbReference type="NCBI Taxonomy" id="1159752"/>
    <lineage>
        <taxon>Bacteria</taxon>
        <taxon>Bacillati</taxon>
        <taxon>Bacillota</taxon>
        <taxon>Bacilli</taxon>
        <taxon>Lactobacillales</taxon>
        <taxon>Enterococcaceae</taxon>
        <taxon>Enterococcus</taxon>
    </lineage>
</organism>